<dbReference type="SMART" id="SM01254">
    <property type="entry name" value="KLRAQ"/>
    <property type="match status" value="1"/>
</dbReference>
<evidence type="ECO:0000313" key="11">
    <source>
        <dbReference type="Proteomes" id="UP000046392"/>
    </source>
</evidence>
<evidence type="ECO:0000256" key="1">
    <source>
        <dbReference type="ARBA" id="ARBA00004412"/>
    </source>
</evidence>
<evidence type="ECO:0000256" key="9">
    <source>
        <dbReference type="SAM" id="Coils"/>
    </source>
</evidence>
<evidence type="ECO:0000313" key="12">
    <source>
        <dbReference type="WBParaSite" id="SPAL_0000157700.1"/>
    </source>
</evidence>
<evidence type="ECO:0000256" key="3">
    <source>
        <dbReference type="ARBA" id="ARBA00022753"/>
    </source>
</evidence>
<dbReference type="PANTHER" id="PTHR21448">
    <property type="entry name" value="SMOOTH MUSCLE MYOSIN HEAVY CHAIN-RELATED"/>
    <property type="match status" value="1"/>
</dbReference>
<evidence type="ECO:0000256" key="6">
    <source>
        <dbReference type="ARBA" id="ARBA00031361"/>
    </source>
</evidence>
<reference evidence="12" key="1">
    <citation type="submission" date="2017-02" db="UniProtKB">
        <authorList>
            <consortium name="WormBaseParasite"/>
        </authorList>
    </citation>
    <scope>IDENTIFICATION</scope>
</reference>
<feature type="coiled-coil region" evidence="9">
    <location>
        <begin position="79"/>
        <end position="113"/>
    </location>
</feature>
<dbReference type="GO" id="GO:0016020">
    <property type="term" value="C:membrane"/>
    <property type="evidence" value="ECO:0007669"/>
    <property type="project" value="TreeGrafter"/>
</dbReference>
<evidence type="ECO:0000256" key="5">
    <source>
        <dbReference type="ARBA" id="ARBA00023054"/>
    </source>
</evidence>
<proteinExistence type="predicted"/>
<dbReference type="InterPro" id="IPR019343">
    <property type="entry name" value="PPP1R21_N"/>
</dbReference>
<dbReference type="Pfam" id="PF21636">
    <property type="entry name" value="PPP1R21_C"/>
    <property type="match status" value="1"/>
</dbReference>
<dbReference type="Pfam" id="PF10212">
    <property type="entry name" value="PPP1R21_helical"/>
    <property type="match status" value="1"/>
</dbReference>
<accession>A0A0N5B688</accession>
<dbReference type="Pfam" id="PF10205">
    <property type="entry name" value="KLRAQ"/>
    <property type="match status" value="1"/>
</dbReference>
<feature type="coiled-coil region" evidence="9">
    <location>
        <begin position="148"/>
        <end position="207"/>
    </location>
</feature>
<organism evidence="11 12">
    <name type="scientific">Strongyloides papillosus</name>
    <name type="common">Intestinal threadworm</name>
    <dbReference type="NCBI Taxonomy" id="174720"/>
    <lineage>
        <taxon>Eukaryota</taxon>
        <taxon>Metazoa</taxon>
        <taxon>Ecdysozoa</taxon>
        <taxon>Nematoda</taxon>
        <taxon>Chromadorea</taxon>
        <taxon>Rhabditida</taxon>
        <taxon>Tylenchina</taxon>
        <taxon>Panagrolaimomorpha</taxon>
        <taxon>Strongyloidoidea</taxon>
        <taxon>Strongyloididae</taxon>
        <taxon>Strongyloides</taxon>
    </lineage>
</organism>
<dbReference type="InterPro" id="IPR049372">
    <property type="entry name" value="PPP1R21_C"/>
</dbReference>
<comment type="subcellular location">
    <subcellularLocation>
        <location evidence="1">Early endosome</location>
    </subcellularLocation>
</comment>
<dbReference type="GO" id="GO:0005769">
    <property type="term" value="C:early endosome"/>
    <property type="evidence" value="ECO:0007669"/>
    <property type="project" value="UniProtKB-SubCell"/>
</dbReference>
<dbReference type="InterPro" id="IPR019348">
    <property type="entry name" value="PPP1R21_six_helix"/>
</dbReference>
<keyword evidence="11" id="KW-1185">Reference proteome</keyword>
<evidence type="ECO:0000256" key="7">
    <source>
        <dbReference type="ARBA" id="ARBA00031617"/>
    </source>
</evidence>
<evidence type="ECO:0000256" key="2">
    <source>
        <dbReference type="ARBA" id="ARBA00020102"/>
    </source>
</evidence>
<feature type="coiled-coil region" evidence="9">
    <location>
        <begin position="616"/>
        <end position="675"/>
    </location>
</feature>
<sequence>MSELSSPNRISPTFSDSLQFSFSPTYSLPENLSPSEISRLLQTIPSLKQSLFEERSKFEYISNSLIKSDEERRFLLAENESLIFRNEQLIKKVESLQESLRETKKIIDDKKKTFKFGIFGKNKRKGLTPNKSNDDNGSLDPALLEEELSFRVNENENLQRKIDILEHEIEESQQLSNDRIKILEEKNQKLEKELNEILKDREVMKVKMKYYNDNDLKKNLCEKRVSKDVEDGRCIDSFSSNNTHDSPLILEVIDGTITPESGENSDVLTANNNKIDFKDFEEILKLTKNVTELYQHLFVLLNNRTSIYPRDSQLEKLTPSLNHLSTILTNIVNVFEKWNMSSNSFKNINDFMVANIHDSLFDSLKELFCDLKPSMKICIEEENKESLCSPNLQRYNENFIEKMNELLNVVISQPKISCLLNLDNKSPKALPFIEALKISTKKMSDEFVNKILIENRLPTASKKLKNTNDDISKILIGIVDHLTKLEVHIVNRRNDISKLASPIQPLTKRSSSEEEDDNYIDNLNDEDMSKSIEVLKTIIYKLQVENSILKQKIPSKLDNFDLRQIDLIYVHKFKEIVRKLEYFKGCARFYKIQIYTHTIRSVDNLMLKLNNANDFNKRISEELSEGKKALKHLNEDLDTTKYNYDEQMKTMYEHIEQLNNQITEQAQIINALNEGNNF</sequence>
<dbReference type="PANTHER" id="PTHR21448:SF0">
    <property type="entry name" value="PROTEIN PHOSPHATASE 1 REGULATORY SUBUNIT 21"/>
    <property type="match status" value="1"/>
</dbReference>
<dbReference type="InterPro" id="IPR040024">
    <property type="entry name" value="PPP1R21"/>
</dbReference>
<protein>
    <recommendedName>
        <fullName evidence="2">Protein phosphatase 1 regulatory subunit 21</fullName>
    </recommendedName>
    <alternativeName>
        <fullName evidence="7">Coiled-coil domain-containing protein 128</fullName>
    </alternativeName>
    <alternativeName>
        <fullName evidence="8">Ferry endosomal RAB5 effector complex subunit 2</fullName>
    </alternativeName>
    <alternativeName>
        <fullName evidence="6">KLRAQ motif-containing protein 1</fullName>
    </alternativeName>
</protein>
<evidence type="ECO:0000256" key="4">
    <source>
        <dbReference type="ARBA" id="ARBA00022884"/>
    </source>
</evidence>
<keyword evidence="4" id="KW-0694">RNA-binding</keyword>
<dbReference type="WBParaSite" id="SPAL_0000157700.1">
    <property type="protein sequence ID" value="SPAL_0000157700.1"/>
    <property type="gene ID" value="SPAL_0000157700"/>
</dbReference>
<name>A0A0N5B688_STREA</name>
<feature type="domain" description="Protein phosphatase 1 regulatory subunit 21 N-terminal" evidence="10">
    <location>
        <begin position="38"/>
        <end position="148"/>
    </location>
</feature>
<evidence type="ECO:0000259" key="10">
    <source>
        <dbReference type="SMART" id="SM01254"/>
    </source>
</evidence>
<keyword evidence="3" id="KW-0967">Endosome</keyword>
<dbReference type="AlphaFoldDB" id="A0A0N5B688"/>
<dbReference type="GO" id="GO:0003723">
    <property type="term" value="F:RNA binding"/>
    <property type="evidence" value="ECO:0007669"/>
    <property type="project" value="UniProtKB-KW"/>
</dbReference>
<dbReference type="STRING" id="174720.A0A0N5B688"/>
<dbReference type="Proteomes" id="UP000046392">
    <property type="component" value="Unplaced"/>
</dbReference>
<keyword evidence="5 9" id="KW-0175">Coiled coil</keyword>
<evidence type="ECO:0000256" key="8">
    <source>
        <dbReference type="ARBA" id="ARBA00044824"/>
    </source>
</evidence>